<feature type="domain" description="TPM" evidence="1">
    <location>
        <begin position="4"/>
        <end position="117"/>
    </location>
</feature>
<keyword evidence="3" id="KW-1185">Reference proteome</keyword>
<dbReference type="InterPro" id="IPR007621">
    <property type="entry name" value="TPM_dom"/>
</dbReference>
<dbReference type="PANTHER" id="PTHR30373:SF8">
    <property type="entry name" value="BLL7265 PROTEIN"/>
    <property type="match status" value="1"/>
</dbReference>
<dbReference type="AlphaFoldDB" id="A0A6C0GGS1"/>
<dbReference type="Proteomes" id="UP000480178">
    <property type="component" value="Chromosome"/>
</dbReference>
<name>A0A6C0GGS1_9BACT</name>
<dbReference type="KEGG" id="rhoz:GXP67_11410"/>
<proteinExistence type="predicted"/>
<evidence type="ECO:0000313" key="3">
    <source>
        <dbReference type="Proteomes" id="UP000480178"/>
    </source>
</evidence>
<dbReference type="Pfam" id="PF04536">
    <property type="entry name" value="TPM_phosphatase"/>
    <property type="match status" value="1"/>
</dbReference>
<reference evidence="2 3" key="1">
    <citation type="submission" date="2020-01" db="EMBL/GenBank/DDBJ databases">
        <authorList>
            <person name="Kim M.K."/>
        </authorList>
    </citation>
    <scope>NUCLEOTIDE SEQUENCE [LARGE SCALE GENOMIC DNA]</scope>
    <source>
        <strain evidence="2 3">172606-1</strain>
    </source>
</reference>
<dbReference type="Gene3D" id="3.10.310.50">
    <property type="match status" value="1"/>
</dbReference>
<gene>
    <name evidence="2" type="ORF">GXP67_11410</name>
</gene>
<protein>
    <submittedName>
        <fullName evidence="2">TPM domain-containing protein</fullName>
    </submittedName>
</protein>
<organism evidence="2 3">
    <name type="scientific">Rhodocytophaga rosea</name>
    <dbReference type="NCBI Taxonomy" id="2704465"/>
    <lineage>
        <taxon>Bacteria</taxon>
        <taxon>Pseudomonadati</taxon>
        <taxon>Bacteroidota</taxon>
        <taxon>Cytophagia</taxon>
        <taxon>Cytophagales</taxon>
        <taxon>Rhodocytophagaceae</taxon>
        <taxon>Rhodocytophaga</taxon>
    </lineage>
</organism>
<dbReference type="EMBL" id="CP048222">
    <property type="protein sequence ID" value="QHT67206.1"/>
    <property type="molecule type" value="Genomic_DNA"/>
</dbReference>
<dbReference type="PANTHER" id="PTHR30373">
    <property type="entry name" value="UPF0603 PROTEIN YGCG"/>
    <property type="match status" value="1"/>
</dbReference>
<evidence type="ECO:0000259" key="1">
    <source>
        <dbReference type="Pfam" id="PF04536"/>
    </source>
</evidence>
<accession>A0A6C0GGS1</accession>
<sequence length="146" mass="16264">MAINFFSTAQKEQIVQAIREAETNTSGEIKVHVETRCPGEVMDHAKEIFLSLKLNQTKLRNGVLFYLAVDDHKFAILGDSGIDTVVPANFWQEIKDRMRAQFKTGAVTQGLCEGILLAGQQLKAHFPYQSDDTNELSDDISFGKSS</sequence>
<dbReference type="RefSeq" id="WP_162443247.1">
    <property type="nucleotide sequence ID" value="NZ_CP048222.1"/>
</dbReference>
<evidence type="ECO:0000313" key="2">
    <source>
        <dbReference type="EMBL" id="QHT67206.1"/>
    </source>
</evidence>